<dbReference type="InParanoid" id="A0A3N4KIA8"/>
<dbReference type="AlphaFoldDB" id="A0A3N4KIA8"/>
<protein>
    <submittedName>
        <fullName evidence="2">Uncharacterized protein</fullName>
    </submittedName>
</protein>
<gene>
    <name evidence="2" type="ORF">P167DRAFT_578578</name>
</gene>
<organism evidence="2 3">
    <name type="scientific">Morchella conica CCBAS932</name>
    <dbReference type="NCBI Taxonomy" id="1392247"/>
    <lineage>
        <taxon>Eukaryota</taxon>
        <taxon>Fungi</taxon>
        <taxon>Dikarya</taxon>
        <taxon>Ascomycota</taxon>
        <taxon>Pezizomycotina</taxon>
        <taxon>Pezizomycetes</taxon>
        <taxon>Pezizales</taxon>
        <taxon>Morchellaceae</taxon>
        <taxon>Morchella</taxon>
    </lineage>
</organism>
<reference evidence="2 3" key="1">
    <citation type="journal article" date="2018" name="Nat. Ecol. Evol.">
        <title>Pezizomycetes genomes reveal the molecular basis of ectomycorrhizal truffle lifestyle.</title>
        <authorList>
            <person name="Murat C."/>
            <person name="Payen T."/>
            <person name="Noel B."/>
            <person name="Kuo A."/>
            <person name="Morin E."/>
            <person name="Chen J."/>
            <person name="Kohler A."/>
            <person name="Krizsan K."/>
            <person name="Balestrini R."/>
            <person name="Da Silva C."/>
            <person name="Montanini B."/>
            <person name="Hainaut M."/>
            <person name="Levati E."/>
            <person name="Barry K.W."/>
            <person name="Belfiori B."/>
            <person name="Cichocki N."/>
            <person name="Clum A."/>
            <person name="Dockter R.B."/>
            <person name="Fauchery L."/>
            <person name="Guy J."/>
            <person name="Iotti M."/>
            <person name="Le Tacon F."/>
            <person name="Lindquist E.A."/>
            <person name="Lipzen A."/>
            <person name="Malagnac F."/>
            <person name="Mello A."/>
            <person name="Molinier V."/>
            <person name="Miyauchi S."/>
            <person name="Poulain J."/>
            <person name="Riccioni C."/>
            <person name="Rubini A."/>
            <person name="Sitrit Y."/>
            <person name="Splivallo R."/>
            <person name="Traeger S."/>
            <person name="Wang M."/>
            <person name="Zifcakova L."/>
            <person name="Wipf D."/>
            <person name="Zambonelli A."/>
            <person name="Paolocci F."/>
            <person name="Nowrousian M."/>
            <person name="Ottonello S."/>
            <person name="Baldrian P."/>
            <person name="Spatafora J.W."/>
            <person name="Henrissat B."/>
            <person name="Nagy L.G."/>
            <person name="Aury J.M."/>
            <person name="Wincker P."/>
            <person name="Grigoriev I.V."/>
            <person name="Bonfante P."/>
            <person name="Martin F.M."/>
        </authorList>
    </citation>
    <scope>NUCLEOTIDE SEQUENCE [LARGE SCALE GENOMIC DNA]</scope>
    <source>
        <strain evidence="2 3">CCBAS932</strain>
    </source>
</reference>
<sequence>MSLRGRWAGITNTVRWLWFMLFLTTVALIVVLGHIAFFANKHKDTSDWMINCIPTDASPFISDAQAAITELSTMPAEHCRALDRTTIILCHGTACISRFEPIEERRLKEINGYKEHPESEPTCMFWANWLNKIVERSECRSPGGLRAEGRIIRGNEGQYLSDVRLFSNTTLEWTFGR</sequence>
<keyword evidence="1" id="KW-0472">Membrane</keyword>
<accession>A0A3N4KIA8</accession>
<evidence type="ECO:0000313" key="2">
    <source>
        <dbReference type="EMBL" id="RPB08101.1"/>
    </source>
</evidence>
<keyword evidence="1" id="KW-1133">Transmembrane helix</keyword>
<keyword evidence="3" id="KW-1185">Reference proteome</keyword>
<evidence type="ECO:0000313" key="3">
    <source>
        <dbReference type="Proteomes" id="UP000277580"/>
    </source>
</evidence>
<dbReference type="OrthoDB" id="10282378at2759"/>
<keyword evidence="1" id="KW-0812">Transmembrane</keyword>
<proteinExistence type="predicted"/>
<dbReference type="EMBL" id="ML119168">
    <property type="protein sequence ID" value="RPB08101.1"/>
    <property type="molecule type" value="Genomic_DNA"/>
</dbReference>
<evidence type="ECO:0000256" key="1">
    <source>
        <dbReference type="SAM" id="Phobius"/>
    </source>
</evidence>
<dbReference type="Proteomes" id="UP000277580">
    <property type="component" value="Unassembled WGS sequence"/>
</dbReference>
<name>A0A3N4KIA8_9PEZI</name>
<feature type="transmembrane region" description="Helical" evidence="1">
    <location>
        <begin position="16"/>
        <end position="39"/>
    </location>
</feature>